<evidence type="ECO:0000313" key="2">
    <source>
        <dbReference type="Proteomes" id="UP000518300"/>
    </source>
</evidence>
<dbReference type="AlphaFoldDB" id="A0A848LAA5"/>
<proteinExistence type="predicted"/>
<evidence type="ECO:0000313" key="1">
    <source>
        <dbReference type="EMBL" id="NMO15990.1"/>
    </source>
</evidence>
<gene>
    <name evidence="1" type="ORF">HG543_14190</name>
</gene>
<dbReference type="InterPro" id="IPR011856">
    <property type="entry name" value="tRNA_endonuc-like_dom_sf"/>
</dbReference>
<organism evidence="1 2">
    <name type="scientific">Pyxidicoccus fallax</name>
    <dbReference type="NCBI Taxonomy" id="394095"/>
    <lineage>
        <taxon>Bacteria</taxon>
        <taxon>Pseudomonadati</taxon>
        <taxon>Myxococcota</taxon>
        <taxon>Myxococcia</taxon>
        <taxon>Myxococcales</taxon>
        <taxon>Cystobacterineae</taxon>
        <taxon>Myxococcaceae</taxon>
        <taxon>Pyxidicoccus</taxon>
    </lineage>
</organism>
<name>A0A848LAA5_9BACT</name>
<accession>A0A848LAA5</accession>
<dbReference type="EMBL" id="JABBJJ010000053">
    <property type="protein sequence ID" value="NMO15990.1"/>
    <property type="molecule type" value="Genomic_DNA"/>
</dbReference>
<dbReference type="GO" id="GO:0003676">
    <property type="term" value="F:nucleic acid binding"/>
    <property type="evidence" value="ECO:0007669"/>
    <property type="project" value="InterPro"/>
</dbReference>
<keyword evidence="2" id="KW-1185">Reference proteome</keyword>
<reference evidence="1 2" key="1">
    <citation type="submission" date="2020-04" db="EMBL/GenBank/DDBJ databases">
        <title>Draft genome of Pyxidicoccus fallax type strain.</title>
        <authorList>
            <person name="Whitworth D.E."/>
        </authorList>
    </citation>
    <scope>NUCLEOTIDE SEQUENCE [LARGE SCALE GENOMIC DNA]</scope>
    <source>
        <strain evidence="1 2">DSM 14698</strain>
    </source>
</reference>
<dbReference type="Proteomes" id="UP000518300">
    <property type="component" value="Unassembled WGS sequence"/>
</dbReference>
<protein>
    <submittedName>
        <fullName evidence="1">Uncharacterized protein</fullName>
    </submittedName>
</protein>
<dbReference type="RefSeq" id="WP_169345278.1">
    <property type="nucleotide sequence ID" value="NZ_JABBJJ010000053.1"/>
</dbReference>
<comment type="caution">
    <text evidence="1">The sequence shown here is derived from an EMBL/GenBank/DDBJ whole genome shotgun (WGS) entry which is preliminary data.</text>
</comment>
<sequence>MTQVQLTSGAQGAFQEALIQELMFEHPEVLPLTEIEGAIEELISVCREMPTPHGPIDNLFITGDGHIVIAEAKLWKNPQARREVVAQALDYASCLFRMSYTEFESHALRGNFGKHKKPSHLWELVPEGTGLSEPQFVDAVSRNLKRGRIVILVVGDGIREGTEQLVEVLQSHAGFHFTFALVELSVFSLPGTADRLVLPRTLLRTQMVERGVVRIEDDRVSVAPARPVSTAPEVKRFSGSISAEEFFDVMRARAPALPGQLQNFLEQLSPLGVYGEFLSALNLKWDAPDGRTVNLGILQRNGQVWTSEAGMKSTEAFVRRYNEELAAAWGGTVDPMPWGTHTKWQVRLGGKTPLIEMIGSRLDAWVEVLRRLLPWLEEQLEHIDSGQESPPGPEGLKAGT</sequence>
<dbReference type="Gene3D" id="3.40.1350.10">
    <property type="match status" value="1"/>
</dbReference>